<keyword evidence="2 6" id="KW-0694">RNA-binding</keyword>
<organism evidence="8 9">
    <name type="scientific">Alkalicoccobacillus gibsonii</name>
    <dbReference type="NCBI Taxonomy" id="79881"/>
    <lineage>
        <taxon>Bacteria</taxon>
        <taxon>Bacillati</taxon>
        <taxon>Bacillota</taxon>
        <taxon>Bacilli</taxon>
        <taxon>Bacillales</taxon>
        <taxon>Bacillaceae</taxon>
        <taxon>Alkalicoccobacillus</taxon>
    </lineage>
</organism>
<dbReference type="Gene3D" id="3.30.1370.50">
    <property type="entry name" value="R3H-like domain"/>
    <property type="match status" value="1"/>
</dbReference>
<comment type="subunit">
    <text evidence="6">Forms a complex with KhpA.</text>
</comment>
<evidence type="ECO:0000256" key="6">
    <source>
        <dbReference type="HAMAP-Rule" id="MF_00867"/>
    </source>
</evidence>
<dbReference type="RefSeq" id="WP_343132043.1">
    <property type="nucleotide sequence ID" value="NZ_JBCITK010000001.1"/>
</dbReference>
<reference evidence="8 9" key="1">
    <citation type="submission" date="2024-03" db="EMBL/GenBank/DDBJ databases">
        <title>Bacilli Hybrid Assemblies.</title>
        <authorList>
            <person name="Kovac J."/>
        </authorList>
    </citation>
    <scope>NUCLEOTIDE SEQUENCE [LARGE SCALE GENOMIC DNA]</scope>
    <source>
        <strain evidence="8 9">FSL R7-0666</strain>
    </source>
</reference>
<evidence type="ECO:0000313" key="9">
    <source>
        <dbReference type="Proteomes" id="UP001418796"/>
    </source>
</evidence>
<dbReference type="PANTHER" id="PTHR35800:SF1">
    <property type="entry name" value="RNA-BINDING PROTEIN KHPB"/>
    <property type="match status" value="1"/>
</dbReference>
<keyword evidence="5 6" id="KW-0961">Cell wall biogenesis/degradation</keyword>
<comment type="caution">
    <text evidence="8">The sequence shown here is derived from an EMBL/GenBank/DDBJ whole genome shotgun (WGS) entry which is preliminary data.</text>
</comment>
<dbReference type="InterPro" id="IPR034079">
    <property type="entry name" value="R3H_KhpB"/>
</dbReference>
<keyword evidence="3 6" id="KW-0133">Cell shape</keyword>
<dbReference type="PANTHER" id="PTHR35800">
    <property type="entry name" value="PROTEIN JAG"/>
    <property type="match status" value="1"/>
</dbReference>
<dbReference type="SUPFAM" id="SSF82708">
    <property type="entry name" value="R3H domain"/>
    <property type="match status" value="1"/>
</dbReference>
<dbReference type="HAMAP" id="MF_00867">
    <property type="entry name" value="KhpB"/>
    <property type="match status" value="1"/>
</dbReference>
<keyword evidence="4 6" id="KW-0143">Chaperone</keyword>
<gene>
    <name evidence="8" type="primary">jag</name>
    <name evidence="6" type="synonym">eloR</name>
    <name evidence="6" type="synonym">khpB</name>
    <name evidence="8" type="ORF">MKY91_20175</name>
</gene>
<dbReference type="Proteomes" id="UP001418796">
    <property type="component" value="Unassembled WGS sequence"/>
</dbReference>
<dbReference type="InterPro" id="IPR036867">
    <property type="entry name" value="R3H_dom_sf"/>
</dbReference>
<dbReference type="CDD" id="cd02644">
    <property type="entry name" value="R3H_jag"/>
    <property type="match status" value="1"/>
</dbReference>
<dbReference type="CDD" id="cd02414">
    <property type="entry name" value="KH-II_Jag"/>
    <property type="match status" value="1"/>
</dbReference>
<evidence type="ECO:0000256" key="1">
    <source>
        <dbReference type="ARBA" id="ARBA00022490"/>
    </source>
</evidence>
<feature type="domain" description="R3H" evidence="7">
    <location>
        <begin position="157"/>
        <end position="223"/>
    </location>
</feature>
<proteinExistence type="inferred from homology"/>
<dbReference type="PROSITE" id="PS51061">
    <property type="entry name" value="R3H"/>
    <property type="match status" value="1"/>
</dbReference>
<evidence type="ECO:0000256" key="3">
    <source>
        <dbReference type="ARBA" id="ARBA00022960"/>
    </source>
</evidence>
<dbReference type="InterPro" id="IPR032782">
    <property type="entry name" value="KhpB_N"/>
</dbReference>
<comment type="caution">
    <text evidence="6">Lacks conserved residue(s) required for the propagation of feature annotation.</text>
</comment>
<dbReference type="InterPro" id="IPR015946">
    <property type="entry name" value="KH_dom-like_a/b"/>
</dbReference>
<evidence type="ECO:0000256" key="5">
    <source>
        <dbReference type="ARBA" id="ARBA00023316"/>
    </source>
</evidence>
<evidence type="ECO:0000256" key="4">
    <source>
        <dbReference type="ARBA" id="ARBA00023186"/>
    </source>
</evidence>
<evidence type="ECO:0000256" key="2">
    <source>
        <dbReference type="ARBA" id="ARBA00022884"/>
    </source>
</evidence>
<evidence type="ECO:0000313" key="8">
    <source>
        <dbReference type="EMBL" id="MEN0645484.1"/>
    </source>
</evidence>
<comment type="function">
    <text evidence="6">A probable RNA chaperone. Forms a complex with KhpA which binds to cellular RNA and controls its expression. Plays a role in peptidoglycan (PG) homeostasis and cell length regulation.</text>
</comment>
<evidence type="ECO:0000259" key="7">
    <source>
        <dbReference type="PROSITE" id="PS51061"/>
    </source>
</evidence>
<protein>
    <recommendedName>
        <fullName evidence="6">RNA-binding protein KhpB</fullName>
    </recommendedName>
    <alternativeName>
        <fullName evidence="6">RNA-binding protein EloR</fullName>
    </alternativeName>
</protein>
<name>A0ABU9VNL3_9BACI</name>
<dbReference type="InterPro" id="IPR001374">
    <property type="entry name" value="R3H_dom"/>
</dbReference>
<accession>A0ABU9VNL3</accession>
<dbReference type="EMBL" id="JBCITK010000001">
    <property type="protein sequence ID" value="MEN0645484.1"/>
    <property type="molecule type" value="Genomic_DNA"/>
</dbReference>
<keyword evidence="1 6" id="KW-0963">Cytoplasm</keyword>
<dbReference type="SMART" id="SM01245">
    <property type="entry name" value="Jag_N"/>
    <property type="match status" value="1"/>
</dbReference>
<dbReference type="Pfam" id="PF01424">
    <property type="entry name" value="R3H"/>
    <property type="match status" value="1"/>
</dbReference>
<sequence length="224" mass="25093">MSKHLNLSQNQSQSLKLKIRVTGRSVDEAIEEALKELDVPKERLSYEVLEEPRKGFLGFGAKKALLEAAAIPDPIEVAHSFLTKTVSEMGIDASIEQKNTSEGCLLSIQCAEERDAARLIGKRGQTLDSLEYLVELAANRHKVKYQAFQVDVGDYRSKRYELLRELAHRVASKAANQEEGIPLEPMNARDRKIVHQILYKKKGVTTVSKGKGTNRHVIVKKSND</sequence>
<dbReference type="Gene3D" id="3.30.30.80">
    <property type="entry name" value="probable RNA-binding protein from clostridium symbiosum atcc 14940"/>
    <property type="match status" value="1"/>
</dbReference>
<dbReference type="InterPro" id="IPR038008">
    <property type="entry name" value="Jag_KH"/>
</dbReference>
<dbReference type="InterPro" id="IPR038247">
    <property type="entry name" value="Jag_N_dom_sf"/>
</dbReference>
<dbReference type="SMART" id="SM00393">
    <property type="entry name" value="R3H"/>
    <property type="match status" value="1"/>
</dbReference>
<dbReference type="InterPro" id="IPR039247">
    <property type="entry name" value="KhpB"/>
</dbReference>
<dbReference type="NCBIfam" id="NF041568">
    <property type="entry name" value="Jag_EloR"/>
    <property type="match status" value="1"/>
</dbReference>
<keyword evidence="9" id="KW-1185">Reference proteome</keyword>
<comment type="similarity">
    <text evidence="6">Belongs to the KhpB RNA-binding protein family.</text>
</comment>
<comment type="domain">
    <text evidence="6">Has an N-terminal Jag-N domain and 2 RNA-binding domains (KH and R3H).</text>
</comment>
<dbReference type="Gene3D" id="3.30.300.20">
    <property type="match status" value="1"/>
</dbReference>
<dbReference type="Pfam" id="PF13083">
    <property type="entry name" value="KH_KhpA-B"/>
    <property type="match status" value="1"/>
</dbReference>
<comment type="subcellular location">
    <subcellularLocation>
        <location evidence="6">Cytoplasm</location>
    </subcellularLocation>
</comment>
<dbReference type="Pfam" id="PF14804">
    <property type="entry name" value="Jag_N"/>
    <property type="match status" value="1"/>
</dbReference>